<dbReference type="OrthoDB" id="10546455at2759"/>
<evidence type="ECO:0000313" key="2">
    <source>
        <dbReference type="Proteomes" id="UP000009886"/>
    </source>
</evidence>
<dbReference type="KEGG" id="pdp:PDIP_71370"/>
<gene>
    <name evidence="1" type="ORF">PDIP_71370</name>
</gene>
<name>K9FI51_PEND1</name>
<dbReference type="VEuPathDB" id="FungiDB:PDIP_71370"/>
<organism evidence="1 2">
    <name type="scientific">Penicillium digitatum (strain Pd1 / CECT 20795)</name>
    <name type="common">Green mold</name>
    <dbReference type="NCBI Taxonomy" id="1170230"/>
    <lineage>
        <taxon>Eukaryota</taxon>
        <taxon>Fungi</taxon>
        <taxon>Dikarya</taxon>
        <taxon>Ascomycota</taxon>
        <taxon>Pezizomycotina</taxon>
        <taxon>Eurotiomycetes</taxon>
        <taxon>Eurotiomycetidae</taxon>
        <taxon>Eurotiales</taxon>
        <taxon>Aspergillaceae</taxon>
        <taxon>Penicillium</taxon>
    </lineage>
</organism>
<evidence type="ECO:0000313" key="1">
    <source>
        <dbReference type="EMBL" id="EKV07857.1"/>
    </source>
</evidence>
<proteinExistence type="predicted"/>
<sequence length="72" mass="7894">MDSRATSSFCIASHSTLSVPPIYTLGNTQLCCRCQKELGMDAPLTYSMPGDVRLNHWLRGSIESRATSDEGE</sequence>
<dbReference type="Proteomes" id="UP000009886">
    <property type="component" value="Unassembled WGS sequence"/>
</dbReference>
<comment type="caution">
    <text evidence="1">The sequence shown here is derived from an EMBL/GenBank/DDBJ whole genome shotgun (WGS) entry which is preliminary data.</text>
</comment>
<accession>K9FI51</accession>
<dbReference type="EMBL" id="AKCU01000451">
    <property type="protein sequence ID" value="EKV07857.1"/>
    <property type="molecule type" value="Genomic_DNA"/>
</dbReference>
<dbReference type="AlphaFoldDB" id="K9FI51"/>
<protein>
    <submittedName>
        <fullName evidence="1">Uncharacterized protein</fullName>
    </submittedName>
</protein>
<dbReference type="HOGENOM" id="CLU_2722967_0_0_1"/>
<reference evidence="2" key="1">
    <citation type="journal article" date="2012" name="BMC Genomics">
        <title>Genome sequence of the necrotrophic fungus Penicillium digitatum, the main postharvest pathogen of citrus.</title>
        <authorList>
            <person name="Marcet-Houben M."/>
            <person name="Ballester A.-R."/>
            <person name="de la Fuente B."/>
            <person name="Harries E."/>
            <person name="Marcos J.F."/>
            <person name="Gonzalez-Candelas L."/>
            <person name="Gabaldon T."/>
        </authorList>
    </citation>
    <scope>NUCLEOTIDE SEQUENCE [LARGE SCALE GENOMIC DNA]</scope>
    <source>
        <strain evidence="2">Pd1 / CECT 20795</strain>
    </source>
</reference>